<proteinExistence type="predicted"/>
<dbReference type="Proteomes" id="UP000247483">
    <property type="component" value="Unassembled WGS sequence"/>
</dbReference>
<protein>
    <submittedName>
        <fullName evidence="1">Uncharacterized protein</fullName>
    </submittedName>
</protein>
<name>A0A2V4E378_9GAMM</name>
<organism evidence="1 2">
    <name type="scientific">Gilliamella apicola</name>
    <dbReference type="NCBI Taxonomy" id="1196095"/>
    <lineage>
        <taxon>Bacteria</taxon>
        <taxon>Pseudomonadati</taxon>
        <taxon>Pseudomonadota</taxon>
        <taxon>Gammaproteobacteria</taxon>
        <taxon>Orbales</taxon>
        <taxon>Orbaceae</taxon>
        <taxon>Gilliamella</taxon>
    </lineage>
</organism>
<evidence type="ECO:0000313" key="2">
    <source>
        <dbReference type="Proteomes" id="UP000247483"/>
    </source>
</evidence>
<accession>A0A2V4E378</accession>
<dbReference type="RefSeq" id="WP_110424037.1">
    <property type="nucleotide sequence ID" value="NZ_QGLP01000005.1"/>
</dbReference>
<sequence length="150" mass="17430">MSNKILFPIKEIPSFEKLLDVIVDGFHNLSLSTQQLTIGISAKKGLNLSDKIIFIQDNCYEYSCWISFNYFEPEYINEIDVDYPVMVGVGYRGLSNQKFAVLLTYVLARALESRVIYDDAYLVQRKDDYPVQELESFVVQYIKELYPVDE</sequence>
<reference evidence="1 2" key="1">
    <citation type="submission" date="2018-05" db="EMBL/GenBank/DDBJ databases">
        <title>Reference genomes for bee gut microbiota database.</title>
        <authorList>
            <person name="Ellegaard K.M."/>
        </authorList>
    </citation>
    <scope>NUCLEOTIDE SEQUENCE [LARGE SCALE GENOMIC DNA]</scope>
    <source>
        <strain evidence="1 2">ESL0177</strain>
    </source>
</reference>
<comment type="caution">
    <text evidence="1">The sequence shown here is derived from an EMBL/GenBank/DDBJ whole genome shotgun (WGS) entry which is preliminary data.</text>
</comment>
<dbReference type="AlphaFoldDB" id="A0A2V4E378"/>
<dbReference type="EMBL" id="QGLP01000005">
    <property type="protein sequence ID" value="PXZ04784.1"/>
    <property type="molecule type" value="Genomic_DNA"/>
</dbReference>
<gene>
    <name evidence="1" type="ORF">DKK79_10625</name>
</gene>
<evidence type="ECO:0000313" key="1">
    <source>
        <dbReference type="EMBL" id="PXZ04784.1"/>
    </source>
</evidence>